<feature type="non-terminal residue" evidence="1">
    <location>
        <position position="1"/>
    </location>
</feature>
<reference evidence="1" key="1">
    <citation type="submission" date="2021-06" db="EMBL/GenBank/DDBJ databases">
        <authorList>
            <person name="Kallberg Y."/>
            <person name="Tangrot J."/>
            <person name="Rosling A."/>
        </authorList>
    </citation>
    <scope>NUCLEOTIDE SEQUENCE</scope>
    <source>
        <strain evidence="1">MA461A</strain>
    </source>
</reference>
<protein>
    <submittedName>
        <fullName evidence="1">23176_t:CDS:1</fullName>
    </submittedName>
</protein>
<dbReference type="EMBL" id="CAJVQC010008477">
    <property type="protein sequence ID" value="CAG8593129.1"/>
    <property type="molecule type" value="Genomic_DNA"/>
</dbReference>
<organism evidence="1 2">
    <name type="scientific">Racocetra persica</name>
    <dbReference type="NCBI Taxonomy" id="160502"/>
    <lineage>
        <taxon>Eukaryota</taxon>
        <taxon>Fungi</taxon>
        <taxon>Fungi incertae sedis</taxon>
        <taxon>Mucoromycota</taxon>
        <taxon>Glomeromycotina</taxon>
        <taxon>Glomeromycetes</taxon>
        <taxon>Diversisporales</taxon>
        <taxon>Gigasporaceae</taxon>
        <taxon>Racocetra</taxon>
    </lineage>
</organism>
<name>A0ACA9MJ72_9GLOM</name>
<accession>A0ACA9MJ72</accession>
<gene>
    <name evidence="1" type="ORF">RPERSI_LOCUS5622</name>
</gene>
<keyword evidence="2" id="KW-1185">Reference proteome</keyword>
<evidence type="ECO:0000313" key="2">
    <source>
        <dbReference type="Proteomes" id="UP000789920"/>
    </source>
</evidence>
<comment type="caution">
    <text evidence="1">The sequence shown here is derived from an EMBL/GenBank/DDBJ whole genome shotgun (WGS) entry which is preliminary data.</text>
</comment>
<sequence>QEENFDSKIIAETFSKNSDKSKDQNNTLELNIGLTFTNWKEYKAWMDNYFKKKGFNYKIKTSQKDDKNKHNHALILTIYETAPKFRKLIPEMLFNIEKYVIQGNSDVSQIFQIERN</sequence>
<proteinExistence type="predicted"/>
<evidence type="ECO:0000313" key="1">
    <source>
        <dbReference type="EMBL" id="CAG8593129.1"/>
    </source>
</evidence>
<dbReference type="Proteomes" id="UP000789920">
    <property type="component" value="Unassembled WGS sequence"/>
</dbReference>